<evidence type="ECO:0000313" key="2">
    <source>
        <dbReference type="Proteomes" id="UP001595957"/>
    </source>
</evidence>
<comment type="caution">
    <text evidence="1">The sequence shown here is derived from an EMBL/GenBank/DDBJ whole genome shotgun (WGS) entry which is preliminary data.</text>
</comment>
<gene>
    <name evidence="1" type="ORF">ACFO3E_08990</name>
</gene>
<dbReference type="RefSeq" id="WP_380803953.1">
    <property type="nucleotide sequence ID" value="NZ_JBHSFZ010000015.1"/>
</dbReference>
<evidence type="ECO:0000313" key="1">
    <source>
        <dbReference type="EMBL" id="MFC4594324.1"/>
    </source>
</evidence>
<proteinExistence type="predicted"/>
<dbReference type="Proteomes" id="UP001595957">
    <property type="component" value="Unassembled WGS sequence"/>
</dbReference>
<organism evidence="1 2">
    <name type="scientific">Sphingobium tyrosinilyticum</name>
    <dbReference type="NCBI Taxonomy" id="2715436"/>
    <lineage>
        <taxon>Bacteria</taxon>
        <taxon>Pseudomonadati</taxon>
        <taxon>Pseudomonadota</taxon>
        <taxon>Alphaproteobacteria</taxon>
        <taxon>Sphingomonadales</taxon>
        <taxon>Sphingomonadaceae</taxon>
        <taxon>Sphingobium</taxon>
    </lineage>
</organism>
<protein>
    <submittedName>
        <fullName evidence="1">Uncharacterized protein</fullName>
    </submittedName>
</protein>
<name>A0ABV9F263_9SPHN</name>
<sequence>MRDFDSVEYYLSREEKERALAAAALDPKIAAIHLDMAERYAAIIMQSALPRAANHGEP</sequence>
<accession>A0ABV9F263</accession>
<dbReference type="EMBL" id="JBHSFZ010000015">
    <property type="protein sequence ID" value="MFC4594324.1"/>
    <property type="molecule type" value="Genomic_DNA"/>
</dbReference>
<keyword evidence="2" id="KW-1185">Reference proteome</keyword>
<reference evidence="2" key="1">
    <citation type="journal article" date="2019" name="Int. J. Syst. Evol. Microbiol.">
        <title>The Global Catalogue of Microorganisms (GCM) 10K type strain sequencing project: providing services to taxonomists for standard genome sequencing and annotation.</title>
        <authorList>
            <consortium name="The Broad Institute Genomics Platform"/>
            <consortium name="The Broad Institute Genome Sequencing Center for Infectious Disease"/>
            <person name="Wu L."/>
            <person name="Ma J."/>
        </authorList>
    </citation>
    <scope>NUCLEOTIDE SEQUENCE [LARGE SCALE GENOMIC DNA]</scope>
    <source>
        <strain evidence="2">NBRC 103632</strain>
    </source>
</reference>